<dbReference type="Pfam" id="PF00106">
    <property type="entry name" value="adh_short"/>
    <property type="match status" value="1"/>
</dbReference>
<dbReference type="Proteomes" id="UP001597045">
    <property type="component" value="Unassembled WGS sequence"/>
</dbReference>
<comment type="similarity">
    <text evidence="2">Belongs to the short-chain dehydrogenases/reductases (SDR) family.</text>
</comment>
<evidence type="ECO:0000256" key="2">
    <source>
        <dbReference type="ARBA" id="ARBA00006484"/>
    </source>
</evidence>
<evidence type="ECO:0000313" key="7">
    <source>
        <dbReference type="Proteomes" id="UP001597045"/>
    </source>
</evidence>
<keyword evidence="5" id="KW-0560">Oxidoreductase</keyword>
<evidence type="ECO:0000256" key="3">
    <source>
        <dbReference type="ARBA" id="ARBA00022490"/>
    </source>
</evidence>
<feature type="non-terminal residue" evidence="6">
    <location>
        <position position="1"/>
    </location>
</feature>
<evidence type="ECO:0000256" key="5">
    <source>
        <dbReference type="ARBA" id="ARBA00023002"/>
    </source>
</evidence>
<dbReference type="PRINTS" id="PR00081">
    <property type="entry name" value="GDHRDH"/>
</dbReference>
<accession>A0ABW3MQE5</accession>
<evidence type="ECO:0000256" key="4">
    <source>
        <dbReference type="ARBA" id="ARBA00022857"/>
    </source>
</evidence>
<comment type="caution">
    <text evidence="6">The sequence shown here is derived from an EMBL/GenBank/DDBJ whole genome shotgun (WGS) entry which is preliminary data.</text>
</comment>
<dbReference type="InterPro" id="IPR020904">
    <property type="entry name" value="Sc_DH/Rdtase_CS"/>
</dbReference>
<dbReference type="InterPro" id="IPR051721">
    <property type="entry name" value="Biopterin_syn/organic_redct"/>
</dbReference>
<proteinExistence type="inferred from homology"/>
<keyword evidence="3" id="KW-0963">Cytoplasm</keyword>
<dbReference type="InterPro" id="IPR036291">
    <property type="entry name" value="NAD(P)-bd_dom_sf"/>
</dbReference>
<keyword evidence="7" id="KW-1185">Reference proteome</keyword>
<organism evidence="6 7">
    <name type="scientific">Kibdelosporangium lantanae</name>
    <dbReference type="NCBI Taxonomy" id="1497396"/>
    <lineage>
        <taxon>Bacteria</taxon>
        <taxon>Bacillati</taxon>
        <taxon>Actinomycetota</taxon>
        <taxon>Actinomycetes</taxon>
        <taxon>Pseudonocardiales</taxon>
        <taxon>Pseudonocardiaceae</taxon>
        <taxon>Kibdelosporangium</taxon>
    </lineage>
</organism>
<dbReference type="SUPFAM" id="SSF51735">
    <property type="entry name" value="NAD(P)-binding Rossmann-fold domains"/>
    <property type="match status" value="1"/>
</dbReference>
<evidence type="ECO:0000313" key="6">
    <source>
        <dbReference type="EMBL" id="MFD1051415.1"/>
    </source>
</evidence>
<dbReference type="Gene3D" id="3.40.50.720">
    <property type="entry name" value="NAD(P)-binding Rossmann-like Domain"/>
    <property type="match status" value="1"/>
</dbReference>
<dbReference type="EMBL" id="JBHTIS010003575">
    <property type="protein sequence ID" value="MFD1051415.1"/>
    <property type="molecule type" value="Genomic_DNA"/>
</dbReference>
<dbReference type="PANTHER" id="PTHR44085">
    <property type="entry name" value="SEPIAPTERIN REDUCTASE"/>
    <property type="match status" value="1"/>
</dbReference>
<reference evidence="7" key="1">
    <citation type="journal article" date="2019" name="Int. J. Syst. Evol. Microbiol.">
        <title>The Global Catalogue of Microorganisms (GCM) 10K type strain sequencing project: providing services to taxonomists for standard genome sequencing and annotation.</title>
        <authorList>
            <consortium name="The Broad Institute Genomics Platform"/>
            <consortium name="The Broad Institute Genome Sequencing Center for Infectious Disease"/>
            <person name="Wu L."/>
            <person name="Ma J."/>
        </authorList>
    </citation>
    <scope>NUCLEOTIDE SEQUENCE [LARGE SCALE GENOMIC DNA]</scope>
    <source>
        <strain evidence="7">JCM 31486</strain>
    </source>
</reference>
<dbReference type="PANTHER" id="PTHR44085:SF2">
    <property type="entry name" value="SEPIAPTERIN REDUCTASE"/>
    <property type="match status" value="1"/>
</dbReference>
<comment type="subcellular location">
    <subcellularLocation>
        <location evidence="1">Cytoplasm</location>
    </subcellularLocation>
</comment>
<gene>
    <name evidence="6" type="ORF">ACFQ1S_40675</name>
</gene>
<dbReference type="InterPro" id="IPR002347">
    <property type="entry name" value="SDR_fam"/>
</dbReference>
<sequence>PLDIFAEVYEANVVAPLALIQLALPKLAGGIVVNVSSDAAVEAYEGWGGYGSSKAALDRVSAVLAVEHPDLHVYAFDPGDMRTDMHQAAFPGEDISDRPDPETVVPSLLKLIDERPPSGRYTR</sequence>
<evidence type="ECO:0000256" key="1">
    <source>
        <dbReference type="ARBA" id="ARBA00004496"/>
    </source>
</evidence>
<name>A0ABW3MQE5_9PSEU</name>
<keyword evidence="4" id="KW-0521">NADP</keyword>
<dbReference type="PROSITE" id="PS00061">
    <property type="entry name" value="ADH_SHORT"/>
    <property type="match status" value="1"/>
</dbReference>
<protein>
    <submittedName>
        <fullName evidence="6">SDR family NAD(P)-dependent oxidoreductase</fullName>
    </submittedName>
</protein>